<keyword evidence="2" id="KW-1185">Reference proteome</keyword>
<gene>
    <name evidence="1" type="ORF">CQA43_03135</name>
</gene>
<evidence type="ECO:0000313" key="1">
    <source>
        <dbReference type="EMBL" id="RDU63827.1"/>
    </source>
</evidence>
<accession>A0A3D8IF28</accession>
<comment type="caution">
    <text evidence="1">The sequence shown here is derived from an EMBL/GenBank/DDBJ whole genome shotgun (WGS) entry which is preliminary data.</text>
</comment>
<name>A0A3D8IF28_9HELI</name>
<dbReference type="OrthoDB" id="9789727at2"/>
<dbReference type="Proteomes" id="UP000256650">
    <property type="component" value="Unassembled WGS sequence"/>
</dbReference>
<sequence length="71" mass="7947">MGYVLGSEILHLLINSIHKSTNSAIVEVEKDLRFTKDGQRIAEDGIIDKSPLIRQSNCAFKIPTSRNFVAF</sequence>
<dbReference type="AlphaFoldDB" id="A0A3D8IF28"/>
<reference evidence="1 2" key="1">
    <citation type="submission" date="2018-04" db="EMBL/GenBank/DDBJ databases">
        <title>Novel Campyloabacter and Helicobacter Species and Strains.</title>
        <authorList>
            <person name="Mannion A.J."/>
            <person name="Shen Z."/>
            <person name="Fox J.G."/>
        </authorList>
    </citation>
    <scope>NUCLEOTIDE SEQUENCE [LARGE SCALE GENOMIC DNA]</scope>
    <source>
        <strain evidence="1 2">MIT 99-5101</strain>
    </source>
</reference>
<proteinExistence type="predicted"/>
<dbReference type="GeneID" id="82535277"/>
<organism evidence="1 2">
    <name type="scientific">Helicobacter ganmani</name>
    <dbReference type="NCBI Taxonomy" id="60246"/>
    <lineage>
        <taxon>Bacteria</taxon>
        <taxon>Pseudomonadati</taxon>
        <taxon>Campylobacterota</taxon>
        <taxon>Epsilonproteobacteria</taxon>
        <taxon>Campylobacterales</taxon>
        <taxon>Helicobacteraceae</taxon>
        <taxon>Helicobacter</taxon>
    </lineage>
</organism>
<dbReference type="EMBL" id="NXLS01000002">
    <property type="protein sequence ID" value="RDU63827.1"/>
    <property type="molecule type" value="Genomic_DNA"/>
</dbReference>
<evidence type="ECO:0000313" key="2">
    <source>
        <dbReference type="Proteomes" id="UP000256650"/>
    </source>
</evidence>
<dbReference type="RefSeq" id="WP_115551152.1">
    <property type="nucleotide sequence ID" value="NZ_CAONBV010000114.1"/>
</dbReference>
<protein>
    <submittedName>
        <fullName evidence="1">Uncharacterized protein</fullName>
    </submittedName>
</protein>